<dbReference type="Proteomes" id="UP001057402">
    <property type="component" value="Chromosome 6"/>
</dbReference>
<organism evidence="1 2">
    <name type="scientific">Melastoma candidum</name>
    <dbReference type="NCBI Taxonomy" id="119954"/>
    <lineage>
        <taxon>Eukaryota</taxon>
        <taxon>Viridiplantae</taxon>
        <taxon>Streptophyta</taxon>
        <taxon>Embryophyta</taxon>
        <taxon>Tracheophyta</taxon>
        <taxon>Spermatophyta</taxon>
        <taxon>Magnoliopsida</taxon>
        <taxon>eudicotyledons</taxon>
        <taxon>Gunneridae</taxon>
        <taxon>Pentapetalae</taxon>
        <taxon>rosids</taxon>
        <taxon>malvids</taxon>
        <taxon>Myrtales</taxon>
        <taxon>Melastomataceae</taxon>
        <taxon>Melastomatoideae</taxon>
        <taxon>Melastomateae</taxon>
        <taxon>Melastoma</taxon>
    </lineage>
</organism>
<evidence type="ECO:0000313" key="1">
    <source>
        <dbReference type="EMBL" id="KAI4365035.1"/>
    </source>
</evidence>
<name>A0ACB9QEZ5_9MYRT</name>
<keyword evidence="2" id="KW-1185">Reference proteome</keyword>
<dbReference type="EMBL" id="CM042885">
    <property type="protein sequence ID" value="KAI4365035.1"/>
    <property type="molecule type" value="Genomic_DNA"/>
</dbReference>
<proteinExistence type="predicted"/>
<protein>
    <submittedName>
        <fullName evidence="1">Uncharacterized protein</fullName>
    </submittedName>
</protein>
<evidence type="ECO:0000313" key="2">
    <source>
        <dbReference type="Proteomes" id="UP001057402"/>
    </source>
</evidence>
<sequence>MLQEGNLSFSVSDLSATFSNNEMIIFATVTPPSGNINQVWQEGPLVEGSPSAHVTTGPNGQSKGPLNLATGAKSDGGNSKLRRRNIHGILNAVSWGILMPLGITIARYMRVFKSADPAWFYLHIGCQFSGYVVGIASWGTGLKQGSESTDDTYSAHRSIGIPLLPRHSSGTPLTYLLPKTSQTLFTARTFPTIENNAQAFALLLRLKKDHKYRFYWNVYHHSVGYTVIVLAIINIFKGFDILNPEKKWKHAYVGAIIVLACNAIVWEIYTWYIVLKRKKAERTEKTPHGINGRNGYNGYGTGTPHDV</sequence>
<accession>A0ACB9QEZ5</accession>
<comment type="caution">
    <text evidence="1">The sequence shown here is derived from an EMBL/GenBank/DDBJ whole genome shotgun (WGS) entry which is preliminary data.</text>
</comment>
<gene>
    <name evidence="1" type="ORF">MLD38_021055</name>
</gene>
<reference evidence="2" key="1">
    <citation type="journal article" date="2023" name="Front. Plant Sci.">
        <title>Chromosomal-level genome assembly of Melastoma candidum provides insights into trichome evolution.</title>
        <authorList>
            <person name="Zhong Y."/>
            <person name="Wu W."/>
            <person name="Sun C."/>
            <person name="Zou P."/>
            <person name="Liu Y."/>
            <person name="Dai S."/>
            <person name="Zhou R."/>
        </authorList>
    </citation>
    <scope>NUCLEOTIDE SEQUENCE [LARGE SCALE GENOMIC DNA]</scope>
</reference>